<feature type="signal peptide" evidence="1">
    <location>
        <begin position="1"/>
        <end position="21"/>
    </location>
</feature>
<proteinExistence type="predicted"/>
<evidence type="ECO:0000313" key="2">
    <source>
        <dbReference type="EMBL" id="APZ93058.1"/>
    </source>
</evidence>
<dbReference type="Pfam" id="PF10142">
    <property type="entry name" value="PhoPQ_related"/>
    <property type="match status" value="1"/>
</dbReference>
<dbReference type="AlphaFoldDB" id="A0A1P8WG76"/>
<gene>
    <name evidence="2" type="ORF">Fuma_02673</name>
</gene>
<dbReference type="Proteomes" id="UP000187735">
    <property type="component" value="Chromosome"/>
</dbReference>
<dbReference type="KEGG" id="fmr:Fuma_02673"/>
<feature type="chain" id="PRO_5013179323" evidence="1">
    <location>
        <begin position="22"/>
        <end position="457"/>
    </location>
</feature>
<dbReference type="PANTHER" id="PTHR31497:SF0">
    <property type="entry name" value="AUTOCRINE PROLIFERATION REPRESSOR PROTEIN A"/>
    <property type="match status" value="1"/>
</dbReference>
<dbReference type="InterPro" id="IPR009199">
    <property type="entry name" value="PhoPQ-act_pathogen-rel_PqaA"/>
</dbReference>
<organism evidence="2 3">
    <name type="scientific">Fuerstiella marisgermanici</name>
    <dbReference type="NCBI Taxonomy" id="1891926"/>
    <lineage>
        <taxon>Bacteria</taxon>
        <taxon>Pseudomonadati</taxon>
        <taxon>Planctomycetota</taxon>
        <taxon>Planctomycetia</taxon>
        <taxon>Planctomycetales</taxon>
        <taxon>Planctomycetaceae</taxon>
        <taxon>Fuerstiella</taxon>
    </lineage>
</organism>
<keyword evidence="1" id="KW-0732">Signal</keyword>
<reference evidence="2 3" key="1">
    <citation type="journal article" date="2016" name="Front. Microbiol.">
        <title>Fuerstia marisgermanicae gen. nov., sp. nov., an Unusual Member of the Phylum Planctomycetes from the German Wadden Sea.</title>
        <authorList>
            <person name="Kohn T."/>
            <person name="Heuer A."/>
            <person name="Jogler M."/>
            <person name="Vollmers J."/>
            <person name="Boedeker C."/>
            <person name="Bunk B."/>
            <person name="Rast P."/>
            <person name="Borchert D."/>
            <person name="Glockner I."/>
            <person name="Freese H.M."/>
            <person name="Klenk H.P."/>
            <person name="Overmann J."/>
            <person name="Kaster A.K."/>
            <person name="Rohde M."/>
            <person name="Wiegand S."/>
            <person name="Jogler C."/>
        </authorList>
    </citation>
    <scope>NUCLEOTIDE SEQUENCE [LARGE SCALE GENOMIC DNA]</scope>
    <source>
        <strain evidence="2 3">NH11</strain>
    </source>
</reference>
<accession>A0A1P8WG76</accession>
<dbReference type="PANTHER" id="PTHR31497">
    <property type="entry name" value="AUTOCRINE PROLIFERATION REPRESSOR PROTEIN A"/>
    <property type="match status" value="1"/>
</dbReference>
<evidence type="ECO:0000313" key="3">
    <source>
        <dbReference type="Proteomes" id="UP000187735"/>
    </source>
</evidence>
<dbReference type="OrthoDB" id="8950502at2"/>
<dbReference type="RefSeq" id="WP_083732027.1">
    <property type="nucleotide sequence ID" value="NZ_CP017641.1"/>
</dbReference>
<protein>
    <submittedName>
        <fullName evidence="2">PhoPQ-activated pathogenicity-related protein</fullName>
    </submittedName>
</protein>
<dbReference type="STRING" id="1891926.Fuma_02673"/>
<dbReference type="SUPFAM" id="SSF53474">
    <property type="entry name" value="alpha/beta-Hydrolases"/>
    <property type="match status" value="1"/>
</dbReference>
<name>A0A1P8WG76_9PLAN</name>
<evidence type="ECO:0000256" key="1">
    <source>
        <dbReference type="SAM" id="SignalP"/>
    </source>
</evidence>
<dbReference type="PIRSF" id="PIRSF014728">
    <property type="entry name" value="PqaA"/>
    <property type="match status" value="1"/>
</dbReference>
<keyword evidence="3" id="KW-1185">Reference proteome</keyword>
<dbReference type="EMBL" id="CP017641">
    <property type="protein sequence ID" value="APZ93058.1"/>
    <property type="molecule type" value="Genomic_DNA"/>
</dbReference>
<dbReference type="InterPro" id="IPR029058">
    <property type="entry name" value="AB_hydrolase_fold"/>
</dbReference>
<dbReference type="Gene3D" id="3.40.50.1820">
    <property type="entry name" value="alpha/beta hydrolase"/>
    <property type="match status" value="1"/>
</dbReference>
<sequence precursor="true">MNVVPSLLRVFVLSISFVAIVGNSSVFGQAVADAVAATPPKATPTDSVPTALHDYVARPEPDFAWKVVRRLETPAGKLTELRLTSQKWHDIVWQHAVEIFEPKTLKFPSHALLFVTGGSQPPKSADAGTIGMGTALAETSGMRVVVLHQVPNQPLFDGRKEDDLITETWLKYLEDGDETWPLLFPMVKSAVKTMDAVQQLSKDEYSTQIDSFVITGASKRGWTSWLTPVADKRIAATAPIVIDTLNFRAQMQHQLDTWGSFSVQIKDYSSKGLIVLGEESKREKHLRLMMDPYTYREQLTLPKLLVNGTNDPYWVVDAMSKYWDDLKGPKYIIQLPNDGHGLKGGREKALRTVGAFARMNADGQPLPKLQFSCDEAADRYVLSVVSDTAPESVFFWRANSTDLDFRDDQWESQEMAASEDGSFHQNFAAEGHTAVFAELIFKTDGVPYSLCTLIYRR</sequence>